<keyword evidence="3" id="KW-0862">Zinc</keyword>
<dbReference type="AlphaFoldDB" id="A0A8T1W8L2"/>
<dbReference type="GO" id="GO:0008270">
    <property type="term" value="F:zinc ion binding"/>
    <property type="evidence" value="ECO:0007669"/>
    <property type="project" value="UniProtKB-KW"/>
</dbReference>
<dbReference type="PANTHER" id="PTHR13510">
    <property type="entry name" value="FYVE-FINGER-CONTAINING RAB5 EFFECTOR PROTEIN RABENOSYN-5-RELATED"/>
    <property type="match status" value="1"/>
</dbReference>
<dbReference type="PROSITE" id="PS50178">
    <property type="entry name" value="ZF_FYVE"/>
    <property type="match status" value="1"/>
</dbReference>
<dbReference type="InterPro" id="IPR052727">
    <property type="entry name" value="Rab4/Rab5_effector"/>
</dbReference>
<evidence type="ECO:0000256" key="5">
    <source>
        <dbReference type="SAM" id="MobiDB-lite"/>
    </source>
</evidence>
<protein>
    <recommendedName>
        <fullName evidence="6">FYVE-type domain-containing protein</fullName>
    </recommendedName>
</protein>
<feature type="region of interest" description="Disordered" evidence="5">
    <location>
        <begin position="655"/>
        <end position="705"/>
    </location>
</feature>
<dbReference type="EMBL" id="JAGDFM010000050">
    <property type="protein sequence ID" value="KAG7389058.1"/>
    <property type="molecule type" value="Genomic_DNA"/>
</dbReference>
<feature type="region of interest" description="Disordered" evidence="5">
    <location>
        <begin position="21"/>
        <end position="41"/>
    </location>
</feature>
<evidence type="ECO:0000313" key="8">
    <source>
        <dbReference type="Proteomes" id="UP000694044"/>
    </source>
</evidence>
<feature type="compositionally biased region" description="Basic residues" evidence="5">
    <location>
        <begin position="617"/>
        <end position="627"/>
    </location>
</feature>
<dbReference type="Proteomes" id="UP000694044">
    <property type="component" value="Unassembled WGS sequence"/>
</dbReference>
<evidence type="ECO:0000256" key="1">
    <source>
        <dbReference type="ARBA" id="ARBA00022723"/>
    </source>
</evidence>
<reference evidence="7" key="1">
    <citation type="submission" date="2021-02" db="EMBL/GenBank/DDBJ databases">
        <authorList>
            <person name="Palmer J.M."/>
        </authorList>
    </citation>
    <scope>NUCLEOTIDE SEQUENCE</scope>
    <source>
        <strain evidence="7">SCRP734</strain>
    </source>
</reference>
<evidence type="ECO:0000259" key="6">
    <source>
        <dbReference type="PROSITE" id="PS50178"/>
    </source>
</evidence>
<evidence type="ECO:0000313" key="7">
    <source>
        <dbReference type="EMBL" id="KAG7389058.1"/>
    </source>
</evidence>
<feature type="compositionally biased region" description="Low complexity" evidence="5">
    <location>
        <begin position="543"/>
        <end position="567"/>
    </location>
</feature>
<feature type="domain" description="FYVE-type" evidence="6">
    <location>
        <begin position="400"/>
        <end position="469"/>
    </location>
</feature>
<feature type="region of interest" description="Disordered" evidence="5">
    <location>
        <begin position="595"/>
        <end position="635"/>
    </location>
</feature>
<keyword evidence="2 4" id="KW-0863">Zinc-finger</keyword>
<keyword evidence="8" id="KW-1185">Reference proteome</keyword>
<evidence type="ECO:0000256" key="2">
    <source>
        <dbReference type="ARBA" id="ARBA00022771"/>
    </source>
</evidence>
<dbReference type="InterPro" id="IPR017455">
    <property type="entry name" value="Znf_FYVE-rel"/>
</dbReference>
<dbReference type="SMART" id="SM00064">
    <property type="entry name" value="FYVE"/>
    <property type="match status" value="1"/>
</dbReference>
<feature type="compositionally biased region" description="Polar residues" evidence="5">
    <location>
        <begin position="486"/>
        <end position="502"/>
    </location>
</feature>
<evidence type="ECO:0000256" key="3">
    <source>
        <dbReference type="ARBA" id="ARBA00022833"/>
    </source>
</evidence>
<proteinExistence type="predicted"/>
<feature type="compositionally biased region" description="Acidic residues" evidence="5">
    <location>
        <begin position="529"/>
        <end position="538"/>
    </location>
</feature>
<dbReference type="Pfam" id="PF01363">
    <property type="entry name" value="FYVE"/>
    <property type="match status" value="1"/>
</dbReference>
<gene>
    <name evidence="7" type="ORF">PHYPSEUDO_011327</name>
</gene>
<name>A0A8T1W8L2_9STRA</name>
<dbReference type="OrthoDB" id="79940at2759"/>
<sequence length="763" mass="84994">MLMEGFAVSIAMILGTRRCRAGHRPTGSSRVPGEPLARGGGHILNVRTHRPRVTESAIHFRARCSGYAQAKSRRAGKCPQLDLHASVSRCGPAALGTDLATPRPPSPGISLVFVFPPCCHRGAAAPCPGRNDSKTFPLPDDFFPEVKLTDEQILKYEMQVEKIVRNALVEYERHEAKGAYPIYSAPWGPVGSEGPLTAIRKEAPAGLSHSEFRLYGCIPGNYRNFMDFHYAETSQELFEWNQFMYGYAVDAVVLKNIHTRDSGKPHEYLGLKWTCLQPSSFGRKRDNCFLEYLTYTKDELGRSVGVRVTLPVEIDECPDLYRSLRVKRVQTHNVAIVRPAGAASDATQLFVMSENDFAGLSVSAKNFKKFMRIYNDMALFVDSKHILKQGMMCKTSWMPNDSRKACASCQLPFNAATRRRSHCRLCGDIFCHHCLIGRNVPRDQHGAPKSRIFQVVKSRFCKACLSSVRRESETAHSAQCALARGSSDTNASSVGTLSNGGNSKLRKAASNISDQSSSRREWWDDIASESDWSETDSEDTSKASLNASGRSRLASSLSSSQSSWTTTRPDDTLEKDDMAFVATLDVIDDDVAILDEKPQSSKPKLHQKLSMSGRYSTSRRHSTRKQQHQPSQETHEITEVEVIDTMDMMPMAELRRQSQTGTGSLVLPSRKYSKRRSGRESLLSSSGPTRRLSRDEPTNRFRSSRSISQCLAEQEELLRCMLSVSRVHSNPGVGSKRRGTKPPKVDLAATMPVQRPTVRLYEV</sequence>
<keyword evidence="1" id="KW-0479">Metal-binding</keyword>
<accession>A0A8T1W8L2</accession>
<feature type="region of interest" description="Disordered" evidence="5">
    <location>
        <begin position="529"/>
        <end position="571"/>
    </location>
</feature>
<evidence type="ECO:0000256" key="4">
    <source>
        <dbReference type="PROSITE-ProRule" id="PRU00091"/>
    </source>
</evidence>
<feature type="region of interest" description="Disordered" evidence="5">
    <location>
        <begin position="486"/>
        <end position="512"/>
    </location>
</feature>
<organism evidence="7 8">
    <name type="scientific">Phytophthora pseudosyringae</name>
    <dbReference type="NCBI Taxonomy" id="221518"/>
    <lineage>
        <taxon>Eukaryota</taxon>
        <taxon>Sar</taxon>
        <taxon>Stramenopiles</taxon>
        <taxon>Oomycota</taxon>
        <taxon>Peronosporomycetes</taxon>
        <taxon>Peronosporales</taxon>
        <taxon>Peronosporaceae</taxon>
        <taxon>Phytophthora</taxon>
    </lineage>
</organism>
<dbReference type="PANTHER" id="PTHR13510:SF44">
    <property type="entry name" value="RABENOSYN-5"/>
    <property type="match status" value="1"/>
</dbReference>
<comment type="caution">
    <text evidence="7">The sequence shown here is derived from an EMBL/GenBank/DDBJ whole genome shotgun (WGS) entry which is preliminary data.</text>
</comment>
<dbReference type="InterPro" id="IPR000306">
    <property type="entry name" value="Znf_FYVE"/>
</dbReference>